<evidence type="ECO:0000313" key="1">
    <source>
        <dbReference type="EMBL" id="GJT88258.1"/>
    </source>
</evidence>
<keyword evidence="2" id="KW-1185">Reference proteome</keyword>
<accession>A0ABQ5HK37</accession>
<dbReference type="EMBL" id="BQNB010019713">
    <property type="protein sequence ID" value="GJT88258.1"/>
    <property type="molecule type" value="Genomic_DNA"/>
</dbReference>
<proteinExistence type="predicted"/>
<evidence type="ECO:0000313" key="2">
    <source>
        <dbReference type="Proteomes" id="UP001151760"/>
    </source>
</evidence>
<reference evidence="1" key="1">
    <citation type="journal article" date="2022" name="Int. J. Mol. Sci.">
        <title>Draft Genome of Tanacetum Coccineum: Genomic Comparison of Closely Related Tanacetum-Family Plants.</title>
        <authorList>
            <person name="Yamashiro T."/>
            <person name="Shiraishi A."/>
            <person name="Nakayama K."/>
            <person name="Satake H."/>
        </authorList>
    </citation>
    <scope>NUCLEOTIDE SEQUENCE</scope>
</reference>
<dbReference type="Proteomes" id="UP001151760">
    <property type="component" value="Unassembled WGS sequence"/>
</dbReference>
<protein>
    <recommendedName>
        <fullName evidence="3">DUF4219 domain-containing protein/UBN2 domain-containing protein</fullName>
    </recommendedName>
</protein>
<comment type="caution">
    <text evidence="1">The sequence shown here is derived from an EMBL/GenBank/DDBJ whole genome shotgun (WGS) entry which is preliminary data.</text>
</comment>
<evidence type="ECO:0008006" key="3">
    <source>
        <dbReference type="Google" id="ProtNLM"/>
    </source>
</evidence>
<dbReference type="PANTHER" id="PTHR34676:SF28">
    <property type="entry name" value="ZINC FINGER, CCHC-TYPE, RIBONUCLEASE H-LIKE DOMAIN, GAG-PRE-INTEGRASE DOMAIN PROTEIN-RELATED"/>
    <property type="match status" value="1"/>
</dbReference>
<dbReference type="PANTHER" id="PTHR34676">
    <property type="entry name" value="DUF4219 DOMAIN-CONTAINING PROTEIN-RELATED"/>
    <property type="match status" value="1"/>
</dbReference>
<sequence>MDFDKYLEGKSMLRASLFESDDFIYWKNRFETYVKSKDQDRWHVIIEGDFKHIQKNPETNKDEIVSYEKQNDDLKKRLAKMVLYNVLPKKEYERIFMCETAKEIWKSLLITHQGNSQVKDNKIDLLVQQYEQFSIPEDESIGSGFAKFNTIVTSLKELDESFYSKNYARKFLRALHPKWRAKVTAIEESKDLSSLSLDELIAKKVSSDDETSISGSADKEYAMAVREFKKLFRRRGRFVRQPCDENKSFQKYQDYKKGKIERNYLIGECLKPLRHKDQRAFVGGCWSDSYEENEEKTNDETYLMAQPSNEVCLKIDLEPGEWIKDSDVQST</sequence>
<dbReference type="Pfam" id="PF14223">
    <property type="entry name" value="Retrotran_gag_2"/>
    <property type="match status" value="1"/>
</dbReference>
<name>A0ABQ5HK37_9ASTR</name>
<gene>
    <name evidence="1" type="ORF">Tco_1069975</name>
</gene>
<reference evidence="1" key="2">
    <citation type="submission" date="2022-01" db="EMBL/GenBank/DDBJ databases">
        <authorList>
            <person name="Yamashiro T."/>
            <person name="Shiraishi A."/>
            <person name="Satake H."/>
            <person name="Nakayama K."/>
        </authorList>
    </citation>
    <scope>NUCLEOTIDE SEQUENCE</scope>
</reference>
<organism evidence="1 2">
    <name type="scientific">Tanacetum coccineum</name>
    <dbReference type="NCBI Taxonomy" id="301880"/>
    <lineage>
        <taxon>Eukaryota</taxon>
        <taxon>Viridiplantae</taxon>
        <taxon>Streptophyta</taxon>
        <taxon>Embryophyta</taxon>
        <taxon>Tracheophyta</taxon>
        <taxon>Spermatophyta</taxon>
        <taxon>Magnoliopsida</taxon>
        <taxon>eudicotyledons</taxon>
        <taxon>Gunneridae</taxon>
        <taxon>Pentapetalae</taxon>
        <taxon>asterids</taxon>
        <taxon>campanulids</taxon>
        <taxon>Asterales</taxon>
        <taxon>Asteraceae</taxon>
        <taxon>Asteroideae</taxon>
        <taxon>Anthemideae</taxon>
        <taxon>Anthemidinae</taxon>
        <taxon>Tanacetum</taxon>
    </lineage>
</organism>